<feature type="binding site" evidence="3">
    <location>
        <position position="258"/>
    </location>
    <ligand>
        <name>dimethylallyl diphosphate</name>
        <dbReference type="ChEBI" id="CHEBI:57623"/>
    </ligand>
</feature>
<dbReference type="InterPro" id="IPR012148">
    <property type="entry name" value="ABBA_DMATS-like"/>
</dbReference>
<sequence length="432" mass="50058">MANASHAEVYQSLSAECSFLDENQRLWWHSTAPMFAHMLQSAEYMQQSQRQHLEIYKKVVIPMLGVYPVEDRPRWMSILTRYGTPFELSLDCSKNIVSYTYEPISLMTGTAHDPYNTNAIWEALHHLEVYQPGINLEWFSYFKEALTLTSEESALLLKNNNLVGDQIKTQNKLSLQLDKGDDFNLKVYIYPALKSLVTKRSTQDLIFEAAHKLTSLYPTVTISTPLKVLEEYLKSRAPNSTVKPRFLSCNLVEPSKSRIKIYLLEEQVTLTTLEDLWTLGGRRNDESTLEGLKILQELWDLINLTSKFCTYPVGYLSFNDTVKEQLPLLAGYTIHPDDPYPEPEIYFQTFGHRDQKLSKALMTFFQQQGWTKIAQSYEKDLRAWYPMADFKRLNKIHTLVSFSYRDKSPSVNVNLQSFETGEWDMCRSSPNL</sequence>
<comment type="caution">
    <text evidence="4">The sequence shown here is derived from an EMBL/GenBank/DDBJ whole genome shotgun (WGS) entry which is preliminary data.</text>
</comment>
<dbReference type="Pfam" id="PF11991">
    <property type="entry name" value="Trp_DMAT"/>
    <property type="match status" value="1"/>
</dbReference>
<dbReference type="EMBL" id="JAPQKH010000006">
    <property type="protein sequence ID" value="KAJ5094749.1"/>
    <property type="molecule type" value="Genomic_DNA"/>
</dbReference>
<evidence type="ECO:0000313" key="5">
    <source>
        <dbReference type="Proteomes" id="UP001149165"/>
    </source>
</evidence>
<feature type="binding site" evidence="3">
    <location>
        <position position="245"/>
    </location>
    <ligand>
        <name>L-tryptophan</name>
        <dbReference type="ChEBI" id="CHEBI:57912"/>
    </ligand>
</feature>
<evidence type="ECO:0000256" key="3">
    <source>
        <dbReference type="PIRSR" id="PIRSR000509-1"/>
    </source>
</evidence>
<gene>
    <name evidence="4" type="ORF">N7456_010610</name>
</gene>
<dbReference type="GO" id="GO:0016765">
    <property type="term" value="F:transferase activity, transferring alkyl or aryl (other than methyl) groups"/>
    <property type="evidence" value="ECO:0007669"/>
    <property type="project" value="InterPro"/>
</dbReference>
<accession>A0A9W9F6Z0</accession>
<dbReference type="GO" id="GO:0009820">
    <property type="term" value="P:alkaloid metabolic process"/>
    <property type="evidence" value="ECO:0007669"/>
    <property type="project" value="InterPro"/>
</dbReference>
<feature type="binding site" evidence="3">
    <location>
        <begin position="78"/>
        <end position="79"/>
    </location>
    <ligand>
        <name>L-tryptophan</name>
        <dbReference type="ChEBI" id="CHEBI:57912"/>
    </ligand>
</feature>
<dbReference type="PANTHER" id="PTHR40627">
    <property type="entry name" value="INDOLE PRENYLTRANSFERASE TDIB-RELATED"/>
    <property type="match status" value="1"/>
</dbReference>
<feature type="binding site" evidence="3">
    <location>
        <position position="260"/>
    </location>
    <ligand>
        <name>dimethylallyl diphosphate</name>
        <dbReference type="ChEBI" id="CHEBI:57623"/>
    </ligand>
</feature>
<feature type="binding site" evidence="3">
    <location>
        <position position="262"/>
    </location>
    <ligand>
        <name>dimethylallyl diphosphate</name>
        <dbReference type="ChEBI" id="CHEBI:57623"/>
    </ligand>
</feature>
<keyword evidence="5" id="KW-1185">Reference proteome</keyword>
<evidence type="ECO:0000256" key="2">
    <source>
        <dbReference type="ARBA" id="ARBA00022679"/>
    </source>
</evidence>
<dbReference type="InterPro" id="IPR017795">
    <property type="entry name" value="ABBA_NscD-like"/>
</dbReference>
<dbReference type="PIRSF" id="PIRSF000509">
    <property type="entry name" value="Trp_DMAT"/>
    <property type="match status" value="1"/>
</dbReference>
<dbReference type="SFLD" id="SFLDS00036">
    <property type="entry name" value="Aromatic_Prenyltransferase"/>
    <property type="match status" value="1"/>
</dbReference>
<reference evidence="4" key="1">
    <citation type="submission" date="2022-11" db="EMBL/GenBank/DDBJ databases">
        <authorList>
            <person name="Petersen C."/>
        </authorList>
    </citation>
    <scope>NUCLEOTIDE SEQUENCE</scope>
    <source>
        <strain evidence="4">IBT 30069</strain>
    </source>
</reference>
<feature type="binding site" evidence="3">
    <location>
        <position position="190"/>
    </location>
    <ligand>
        <name>L-tryptophan</name>
        <dbReference type="ChEBI" id="CHEBI:57912"/>
    </ligand>
</feature>
<evidence type="ECO:0000256" key="1">
    <source>
        <dbReference type="ARBA" id="ARBA00010209"/>
    </source>
</evidence>
<organism evidence="4 5">
    <name type="scientific">Penicillium angulare</name>
    <dbReference type="NCBI Taxonomy" id="116970"/>
    <lineage>
        <taxon>Eukaryota</taxon>
        <taxon>Fungi</taxon>
        <taxon>Dikarya</taxon>
        <taxon>Ascomycota</taxon>
        <taxon>Pezizomycotina</taxon>
        <taxon>Eurotiomycetes</taxon>
        <taxon>Eurotiomycetidae</taxon>
        <taxon>Eurotiales</taxon>
        <taxon>Aspergillaceae</taxon>
        <taxon>Penicillium</taxon>
    </lineage>
</organism>
<comment type="similarity">
    <text evidence="1">Belongs to the tryptophan dimethylallyltransferase family.</text>
</comment>
<dbReference type="NCBIfam" id="TIGR03429">
    <property type="entry name" value="arom_pren_DMATS"/>
    <property type="match status" value="1"/>
</dbReference>
<dbReference type="CDD" id="cd13929">
    <property type="entry name" value="PT-DMATS_CymD"/>
    <property type="match status" value="1"/>
</dbReference>
<keyword evidence="2" id="KW-0808">Transferase</keyword>
<feature type="binding site" evidence="3">
    <location>
        <position position="346"/>
    </location>
    <ligand>
        <name>dimethylallyl diphosphate</name>
        <dbReference type="ChEBI" id="CHEBI:57623"/>
    </ligand>
</feature>
<proteinExistence type="inferred from homology"/>
<dbReference type="AlphaFoldDB" id="A0A9W9F6Z0"/>
<dbReference type="OrthoDB" id="5392033at2759"/>
<dbReference type="PANTHER" id="PTHR40627:SF3">
    <property type="entry name" value="PRENYLTRANSFERASE ASQH2-RELATED"/>
    <property type="match status" value="1"/>
</dbReference>
<protein>
    <submittedName>
        <fullName evidence="4">Tryptophan dimethylallyltransferase</fullName>
    </submittedName>
</protein>
<dbReference type="Proteomes" id="UP001149165">
    <property type="component" value="Unassembled WGS sequence"/>
</dbReference>
<reference evidence="4" key="2">
    <citation type="journal article" date="2023" name="IMA Fungus">
        <title>Comparative genomic study of the Penicillium genus elucidates a diverse pangenome and 15 lateral gene transfer events.</title>
        <authorList>
            <person name="Petersen C."/>
            <person name="Sorensen T."/>
            <person name="Nielsen M.R."/>
            <person name="Sondergaard T.E."/>
            <person name="Sorensen J.L."/>
            <person name="Fitzpatrick D.A."/>
            <person name="Frisvad J.C."/>
            <person name="Nielsen K.L."/>
        </authorList>
    </citation>
    <scope>NUCLEOTIDE SEQUENCE</scope>
    <source>
        <strain evidence="4">IBT 30069</strain>
    </source>
</reference>
<name>A0A9W9F6Z0_9EURO</name>
<feature type="binding site" evidence="3">
    <location>
        <position position="186"/>
    </location>
    <ligand>
        <name>dimethylallyl diphosphate</name>
        <dbReference type="ChEBI" id="CHEBI:57623"/>
    </ligand>
</feature>
<feature type="binding site" evidence="3">
    <location>
        <position position="87"/>
    </location>
    <ligand>
        <name>L-tryptophan</name>
        <dbReference type="ChEBI" id="CHEBI:57912"/>
    </ligand>
</feature>
<dbReference type="InterPro" id="IPR033964">
    <property type="entry name" value="ABBA"/>
</dbReference>
<evidence type="ECO:0000313" key="4">
    <source>
        <dbReference type="EMBL" id="KAJ5094749.1"/>
    </source>
</evidence>
<feature type="binding site" evidence="3">
    <location>
        <position position="188"/>
    </location>
    <ligand>
        <name>dimethylallyl diphosphate</name>
        <dbReference type="ChEBI" id="CHEBI:57623"/>
    </ligand>
</feature>